<dbReference type="InterPro" id="IPR025436">
    <property type="entry name" value="DUF4179"/>
</dbReference>
<dbReference type="Pfam" id="PF13786">
    <property type="entry name" value="DUF4179"/>
    <property type="match status" value="1"/>
</dbReference>
<reference evidence="4" key="1">
    <citation type="submission" date="2022-02" db="EMBL/GenBank/DDBJ databases">
        <title>Halalkalibacter sp. nov. isolated from Lonar Lake, India.</title>
        <authorList>
            <person name="Joshi A."/>
            <person name="Thite S."/>
            <person name="Lodha T."/>
        </authorList>
    </citation>
    <scope>NUCLEOTIDE SEQUENCE</scope>
    <source>
        <strain evidence="4">MEB205</strain>
    </source>
</reference>
<gene>
    <name evidence="4" type="ORF">MF646_16195</name>
</gene>
<evidence type="ECO:0000313" key="4">
    <source>
        <dbReference type="EMBL" id="MCL7748668.1"/>
    </source>
</evidence>
<evidence type="ECO:0000313" key="5">
    <source>
        <dbReference type="Proteomes" id="UP001139150"/>
    </source>
</evidence>
<keyword evidence="5" id="KW-1185">Reference proteome</keyword>
<dbReference type="InterPro" id="IPR040680">
    <property type="entry name" value="DUF5643"/>
</dbReference>
<dbReference type="AlphaFoldDB" id="A0A9X2CUX2"/>
<dbReference type="EMBL" id="JAKRYL010000018">
    <property type="protein sequence ID" value="MCL7748668.1"/>
    <property type="molecule type" value="Genomic_DNA"/>
</dbReference>
<dbReference type="Gene3D" id="2.60.40.1640">
    <property type="entry name" value="Conserved domain protein"/>
    <property type="match status" value="1"/>
</dbReference>
<evidence type="ECO:0000259" key="2">
    <source>
        <dbReference type="Pfam" id="PF13786"/>
    </source>
</evidence>
<name>A0A9X2CUX2_9BACI</name>
<feature type="domain" description="DUF4179" evidence="2">
    <location>
        <begin position="35"/>
        <end position="128"/>
    </location>
</feature>
<comment type="caution">
    <text evidence="4">The sequence shown here is derived from an EMBL/GenBank/DDBJ whole genome shotgun (WGS) entry which is preliminary data.</text>
</comment>
<proteinExistence type="predicted"/>
<keyword evidence="1" id="KW-0472">Membrane</keyword>
<accession>A0A9X2CUX2</accession>
<keyword evidence="1" id="KW-1133">Transmembrane helix</keyword>
<evidence type="ECO:0000256" key="1">
    <source>
        <dbReference type="SAM" id="Phobius"/>
    </source>
</evidence>
<keyword evidence="1" id="KW-0812">Transmembrane</keyword>
<sequence>MEKWEKQLKEDVNPPLSKSVDERIERTLQQLPRRKKRSKYFIALTAAIVILSISFGASFLSPAFANTMKSLPFFGSAFEFVGDKGVKKGTQEGLTTELGEQIEVDGQVITFTETLYDGGEIHIGYVMETIETEERPYYLQDFEILIDGSYIGNVGMGGNVRKIEQGLYAGTFNISVRDHIPDSFVLGIRPREGRSWSVELPVTLQGNHKMFIINDAKKRDDLTILYDKVTFFPTSTEIDLRLIMEEETFFNDKYMMLDYQIVDDQGRVLEPF</sequence>
<protein>
    <submittedName>
        <fullName evidence="4">DUF4179 domain-containing protein</fullName>
    </submittedName>
</protein>
<dbReference type="RefSeq" id="WP_250097556.1">
    <property type="nucleotide sequence ID" value="NZ_JAKRYL010000018.1"/>
</dbReference>
<organism evidence="4 5">
    <name type="scientific">Halalkalibacter alkaliphilus</name>
    <dbReference type="NCBI Taxonomy" id="2917993"/>
    <lineage>
        <taxon>Bacteria</taxon>
        <taxon>Bacillati</taxon>
        <taxon>Bacillota</taxon>
        <taxon>Bacilli</taxon>
        <taxon>Bacillales</taxon>
        <taxon>Bacillaceae</taxon>
        <taxon>Halalkalibacter</taxon>
    </lineage>
</organism>
<feature type="transmembrane region" description="Helical" evidence="1">
    <location>
        <begin position="40"/>
        <end position="60"/>
    </location>
</feature>
<dbReference type="Pfam" id="PF18705">
    <property type="entry name" value="DUF5643"/>
    <property type="match status" value="1"/>
</dbReference>
<feature type="domain" description="DUF5643" evidence="3">
    <location>
        <begin position="209"/>
        <end position="270"/>
    </location>
</feature>
<dbReference type="Gene3D" id="2.60.40.1630">
    <property type="entry name" value="bacillus anthracis domain"/>
    <property type="match status" value="1"/>
</dbReference>
<evidence type="ECO:0000259" key="3">
    <source>
        <dbReference type="Pfam" id="PF18705"/>
    </source>
</evidence>
<dbReference type="Proteomes" id="UP001139150">
    <property type="component" value="Unassembled WGS sequence"/>
</dbReference>